<dbReference type="Gene3D" id="1.10.150.20">
    <property type="entry name" value="5' to 3' exonuclease, C-terminal subdomain"/>
    <property type="match status" value="1"/>
</dbReference>
<accession>A0A0D8BA71</accession>
<evidence type="ECO:0000259" key="1">
    <source>
        <dbReference type="Pfam" id="PF03118"/>
    </source>
</evidence>
<dbReference type="AlphaFoldDB" id="A0A0D8BA71"/>
<keyword evidence="3" id="KW-1185">Reference proteome</keyword>
<dbReference type="GO" id="GO:0006351">
    <property type="term" value="P:DNA-templated transcription"/>
    <property type="evidence" value="ECO:0007669"/>
    <property type="project" value="InterPro"/>
</dbReference>
<dbReference type="OrthoDB" id="9966546at2"/>
<organism evidence="2 3">
    <name type="scientific">Frankia torreyi</name>
    <dbReference type="NCBI Taxonomy" id="1856"/>
    <lineage>
        <taxon>Bacteria</taxon>
        <taxon>Bacillati</taxon>
        <taxon>Actinomycetota</taxon>
        <taxon>Actinomycetes</taxon>
        <taxon>Frankiales</taxon>
        <taxon>Frankiaceae</taxon>
        <taxon>Frankia</taxon>
    </lineage>
</organism>
<dbReference type="SUPFAM" id="SSF47789">
    <property type="entry name" value="C-terminal domain of RNA polymerase alpha subunit"/>
    <property type="match status" value="1"/>
</dbReference>
<dbReference type="Proteomes" id="UP000032545">
    <property type="component" value="Unassembled WGS sequence"/>
</dbReference>
<dbReference type="Pfam" id="PF03118">
    <property type="entry name" value="RNA_pol_A_CTD"/>
    <property type="match status" value="1"/>
</dbReference>
<comment type="caution">
    <text evidence="2">The sequence shown here is derived from an EMBL/GenBank/DDBJ whole genome shotgun (WGS) entry which is preliminary data.</text>
</comment>
<gene>
    <name evidence="2" type="ORF">FF36_04523</name>
</gene>
<proteinExistence type="predicted"/>
<evidence type="ECO:0000313" key="3">
    <source>
        <dbReference type="Proteomes" id="UP000032545"/>
    </source>
</evidence>
<dbReference type="EMBL" id="JYFN01000042">
    <property type="protein sequence ID" value="KJE21183.1"/>
    <property type="molecule type" value="Genomic_DNA"/>
</dbReference>
<protein>
    <recommendedName>
        <fullName evidence="1">RNA polymerase alpha subunit C-terminal domain-containing protein</fullName>
    </recommendedName>
</protein>
<dbReference type="GO" id="GO:0003677">
    <property type="term" value="F:DNA binding"/>
    <property type="evidence" value="ECO:0007669"/>
    <property type="project" value="InterPro"/>
</dbReference>
<dbReference type="GO" id="GO:0003899">
    <property type="term" value="F:DNA-directed RNA polymerase activity"/>
    <property type="evidence" value="ECO:0007669"/>
    <property type="project" value="InterPro"/>
</dbReference>
<name>A0A0D8BA71_9ACTN</name>
<dbReference type="InterPro" id="IPR011260">
    <property type="entry name" value="RNAP_asu_C"/>
</dbReference>
<feature type="domain" description="RNA polymerase alpha subunit C-terminal" evidence="1">
    <location>
        <begin position="113"/>
        <end position="160"/>
    </location>
</feature>
<dbReference type="RefSeq" id="WP_128423359.1">
    <property type="nucleotide sequence ID" value="NZ_JYFN01000042.1"/>
</dbReference>
<evidence type="ECO:0000313" key="2">
    <source>
        <dbReference type="EMBL" id="KJE21183.1"/>
    </source>
</evidence>
<reference evidence="3" key="1">
    <citation type="submission" date="2015-02" db="EMBL/GenBank/DDBJ databases">
        <title>Draft Genome of Frankia sp. CpI1-S.</title>
        <authorList>
            <person name="Oshone R.T."/>
            <person name="Ngom M."/>
            <person name="Ghodhbane-Gtari F."/>
            <person name="Gtari M."/>
            <person name="Morris K."/>
            <person name="Thomas K."/>
            <person name="Sen A."/>
            <person name="Tisa L.S."/>
        </authorList>
    </citation>
    <scope>NUCLEOTIDE SEQUENCE [LARGE SCALE GENOMIC DNA]</scope>
    <source>
        <strain evidence="3">CpI1-S</strain>
    </source>
</reference>
<reference evidence="2 3" key="2">
    <citation type="journal article" date="2016" name="Genome Announc.">
        <title>Permanent Draft Genome Sequences for Two Variants of Frankia sp. Strain CpI1, the First Frankia Strain Isolated from Root Nodules of Comptonia peregrina.</title>
        <authorList>
            <person name="Oshone R."/>
            <person name="Hurst S.G.IV."/>
            <person name="Abebe-Akele F."/>
            <person name="Simpson S."/>
            <person name="Morris K."/>
            <person name="Thomas W.K."/>
            <person name="Tisa L.S."/>
        </authorList>
    </citation>
    <scope>NUCLEOTIDE SEQUENCE [LARGE SCALE GENOMIC DNA]</scope>
    <source>
        <strain evidence="3">CpI1-S</strain>
    </source>
</reference>
<dbReference type="PATRIC" id="fig|1502723.3.peg.4463"/>
<sequence>MSQGTVGAGPRLVYFTGDRNGPAGTSAHEALMIIAPQFLGHGARSSRILEQYPDRAGLDAMVYGLVESREILVVGQNRLADQLREVLRAGEVPGWRLRDLPAEQTPVHALYARLSARAANLLRQGSFVSAQEIAAVPDEVLLEIRGLGQGALAEIRSALADPSLHEFTVALTSATDDPASHDPDPAGDGFAAQLRPELRYRYRDFLRGLAAADLPPASLDTILDSLAAEPVPLDDPVVADILVAAHALDLLAYYQNTHEVPHRSHQGW</sequence>